<feature type="compositionally biased region" description="Low complexity" evidence="1">
    <location>
        <begin position="265"/>
        <end position="281"/>
    </location>
</feature>
<keyword evidence="2" id="KW-1133">Transmembrane helix</keyword>
<feature type="region of interest" description="Disordered" evidence="1">
    <location>
        <begin position="208"/>
        <end position="320"/>
    </location>
</feature>
<keyword evidence="2" id="KW-0472">Membrane</keyword>
<sequence length="685" mass="75385">MQRPVGVRRTQSPFARRRVHSVSILVFLVKAALKKIFGVAICLKTVHLFPEDAMKLTATLRLLLFLAFVWLPAEAQFGEIASLVSGLIGSGALGGLGNLGGLAGLAGSAGSAGAAAGAAAGALSNAGTLYQLAQTALQLTGTGVQVLNQASEGAWFPAVVEQAAKNQKEFQEKLLAANTNPASIPLTSQGLFPQSSGKIAKGRELTVGPEFGTHFPAPDDYDGEDKEETSSAKPKTVKGGPDVAENIDEKPSKLFPEDKEEVEETTPSSTTTLTTTTTSSTAPEEVKKEVAPLPAPRRRIRVEIPENKKDEDDSDYYDSFKTDSNTDFVFSEHLDEEEEPLLPSKASNAKSERFSVSVPPTTQKSKARKAPDLSRLVEILKQSNLEESEINEIISQVEVNKNTKPREKWPSTTIPNSEELDPQDAEREEKRRRILEAHRRGIASATRLSFRPSTTTFASPVRHRKVTNPSNHKNVTIVPRFVRPKTTVQQTEVKRWNTTTIPVERGRILKKINSLADLRARAFSVQSQVNSKIHSTNSELRPIHSERYLVDANGKPYWPHVATQKAQQVVRPQQVIRSQQVVPPQQTAFSQHVPQQKTFPPARPTVVYPTVTTTTAPFYYNQRNLGFYQQFSQQPHIFYNMFSYPSTNTFQPSIAQSQNPFAPIFTPQPQATAAQFGMPSFPQTG</sequence>
<dbReference type="OrthoDB" id="5863505at2759"/>
<keyword evidence="2" id="KW-0812">Transmembrane</keyword>
<feature type="compositionally biased region" description="Basic and acidic residues" evidence="1">
    <location>
        <begin position="247"/>
        <end position="257"/>
    </location>
</feature>
<comment type="caution">
    <text evidence="3">The sequence shown here is derived from an EMBL/GenBank/DDBJ whole genome shotgun (WGS) entry which is preliminary data.</text>
</comment>
<dbReference type="EMBL" id="AZBU02000004">
    <property type="protein sequence ID" value="TKR81201.1"/>
    <property type="molecule type" value="Genomic_DNA"/>
</dbReference>
<dbReference type="STRING" id="34508.A0A4U5NFA5"/>
<feature type="transmembrane region" description="Helical" evidence="2">
    <location>
        <begin position="83"/>
        <end position="106"/>
    </location>
</feature>
<dbReference type="AlphaFoldDB" id="A0A4U5NFA5"/>
<reference evidence="3" key="2">
    <citation type="journal article" date="2015" name="Genome Biol.">
        <title>Comparative genomics of Steinernema reveals deeply conserved gene regulatory networks.</title>
        <authorList>
            <person name="Dillman A.R."/>
            <person name="Macchietto M."/>
            <person name="Porter C.F."/>
            <person name="Rogers A."/>
            <person name="Williams B."/>
            <person name="Antoshechkin I."/>
            <person name="Lee M.M."/>
            <person name="Goodwin Z."/>
            <person name="Lu X."/>
            <person name="Lewis E.E."/>
            <person name="Goodrich-Blair H."/>
            <person name="Stock S.P."/>
            <person name="Adams B.J."/>
            <person name="Sternberg P.W."/>
            <person name="Mortazavi A."/>
        </authorList>
    </citation>
    <scope>NUCLEOTIDE SEQUENCE [LARGE SCALE GENOMIC DNA]</scope>
    <source>
        <strain evidence="3">ALL</strain>
    </source>
</reference>
<name>A0A4U5NFA5_STECR</name>
<accession>A0A4U5NFA5</accession>
<feature type="region of interest" description="Disordered" evidence="1">
    <location>
        <begin position="404"/>
        <end position="427"/>
    </location>
</feature>
<evidence type="ECO:0000256" key="2">
    <source>
        <dbReference type="SAM" id="Phobius"/>
    </source>
</evidence>
<proteinExistence type="predicted"/>
<feature type="transmembrane region" description="Helical" evidence="2">
    <location>
        <begin position="21"/>
        <end position="41"/>
    </location>
</feature>
<feature type="transmembrane region" description="Helical" evidence="2">
    <location>
        <begin position="53"/>
        <end position="71"/>
    </location>
</feature>
<protein>
    <submittedName>
        <fullName evidence="3">Uncharacterized protein</fullName>
    </submittedName>
</protein>
<gene>
    <name evidence="3" type="ORF">L596_015115</name>
</gene>
<feature type="compositionally biased region" description="Basic and acidic residues" evidence="1">
    <location>
        <begin position="301"/>
        <end position="311"/>
    </location>
</feature>
<organism evidence="3">
    <name type="scientific">Steinernema carpocapsae</name>
    <name type="common">Entomopathogenic nematode</name>
    <dbReference type="NCBI Taxonomy" id="34508"/>
    <lineage>
        <taxon>Eukaryota</taxon>
        <taxon>Metazoa</taxon>
        <taxon>Ecdysozoa</taxon>
        <taxon>Nematoda</taxon>
        <taxon>Chromadorea</taxon>
        <taxon>Rhabditida</taxon>
        <taxon>Tylenchina</taxon>
        <taxon>Panagrolaimomorpha</taxon>
        <taxon>Strongyloidoidea</taxon>
        <taxon>Steinernematidae</taxon>
        <taxon>Steinernema</taxon>
    </lineage>
</organism>
<reference evidence="3" key="1">
    <citation type="submission" date="2013-11" db="EMBL/GenBank/DDBJ databases">
        <authorList>
            <person name="Sternberg P."/>
            <person name="Dillman A."/>
            <person name="Macchietto M."/>
        </authorList>
    </citation>
    <scope>NUCLEOTIDE SEQUENCE</scope>
    <source>
        <strain evidence="3">ALL</strain>
    </source>
</reference>
<reference evidence="3" key="3">
    <citation type="journal article" date="2019" name="G3 (Bethesda)">
        <title>Hybrid Assembly of the Genome of the Entomopathogenic Nematode Steinernema carpocapsae Identifies the X-Chromosome.</title>
        <authorList>
            <person name="Serra L."/>
            <person name="Macchietto M."/>
            <person name="Macias-Munoz A."/>
            <person name="McGill C.J."/>
            <person name="Rodriguez I.M."/>
            <person name="Rodriguez B."/>
            <person name="Murad R."/>
            <person name="Mortazavi A."/>
        </authorList>
    </citation>
    <scope>NUCLEOTIDE SEQUENCE</scope>
    <source>
        <strain evidence="3">ALL</strain>
    </source>
</reference>
<feature type="region of interest" description="Disordered" evidence="1">
    <location>
        <begin position="333"/>
        <end position="369"/>
    </location>
</feature>
<evidence type="ECO:0000256" key="1">
    <source>
        <dbReference type="SAM" id="MobiDB-lite"/>
    </source>
</evidence>
<evidence type="ECO:0000313" key="3">
    <source>
        <dbReference type="EMBL" id="TKR81201.1"/>
    </source>
</evidence>